<evidence type="ECO:0000313" key="2">
    <source>
        <dbReference type="EMBL" id="SFI09331.1"/>
    </source>
</evidence>
<accession>A0A1I3FEH4</accession>
<protein>
    <submittedName>
        <fullName evidence="2">AAA domain-containing protein, putative AbiEii toxin, Type IV TA system</fullName>
    </submittedName>
</protein>
<evidence type="ECO:0000313" key="3">
    <source>
        <dbReference type="Proteomes" id="UP000199518"/>
    </source>
</evidence>
<dbReference type="GO" id="GO:0000731">
    <property type="term" value="P:DNA synthesis involved in DNA repair"/>
    <property type="evidence" value="ECO:0007669"/>
    <property type="project" value="TreeGrafter"/>
</dbReference>
<dbReference type="InterPro" id="IPR027417">
    <property type="entry name" value="P-loop_NTPase"/>
</dbReference>
<dbReference type="EMBL" id="FOQD01000005">
    <property type="protein sequence ID" value="SFI09331.1"/>
    <property type="molecule type" value="Genomic_DNA"/>
</dbReference>
<feature type="compositionally biased region" description="Basic and acidic residues" evidence="1">
    <location>
        <begin position="1029"/>
        <end position="1046"/>
    </location>
</feature>
<dbReference type="GO" id="GO:0006302">
    <property type="term" value="P:double-strand break repair"/>
    <property type="evidence" value="ECO:0007669"/>
    <property type="project" value="TreeGrafter"/>
</dbReference>
<name>A0A1I3FEH4_9PLAN</name>
<dbReference type="PANTHER" id="PTHR32182:SF22">
    <property type="entry name" value="ATP-DEPENDENT ENDONUCLEASE, OLD FAMILY-RELATED"/>
    <property type="match status" value="1"/>
</dbReference>
<dbReference type="InterPro" id="IPR016195">
    <property type="entry name" value="Pol/histidinol_Pase-like"/>
</dbReference>
<dbReference type="Gene3D" id="3.40.50.300">
    <property type="entry name" value="P-loop containing nucleotide triphosphate hydrolases"/>
    <property type="match status" value="2"/>
</dbReference>
<dbReference type="STRING" id="1576369.SAMN05421753_105195"/>
<feature type="region of interest" description="Disordered" evidence="1">
    <location>
        <begin position="1029"/>
        <end position="1049"/>
    </location>
</feature>
<organism evidence="2 3">
    <name type="scientific">Planctomicrobium piriforme</name>
    <dbReference type="NCBI Taxonomy" id="1576369"/>
    <lineage>
        <taxon>Bacteria</taxon>
        <taxon>Pseudomonadati</taxon>
        <taxon>Planctomycetota</taxon>
        <taxon>Planctomycetia</taxon>
        <taxon>Planctomycetales</taxon>
        <taxon>Planctomycetaceae</taxon>
        <taxon>Planctomicrobium</taxon>
    </lineage>
</organism>
<feature type="region of interest" description="Disordered" evidence="1">
    <location>
        <begin position="742"/>
        <end position="761"/>
    </location>
</feature>
<dbReference type="SUPFAM" id="SSF52540">
    <property type="entry name" value="P-loop containing nucleoside triphosphate hydrolases"/>
    <property type="match status" value="1"/>
</dbReference>
<gene>
    <name evidence="2" type="ORF">SAMN05421753_105195</name>
</gene>
<dbReference type="GO" id="GO:0005524">
    <property type="term" value="F:ATP binding"/>
    <property type="evidence" value="ECO:0007669"/>
    <property type="project" value="InterPro"/>
</dbReference>
<keyword evidence="3" id="KW-1185">Reference proteome</keyword>
<dbReference type="Gene3D" id="3.20.20.140">
    <property type="entry name" value="Metal-dependent hydrolases"/>
    <property type="match status" value="1"/>
</dbReference>
<dbReference type="PANTHER" id="PTHR32182">
    <property type="entry name" value="DNA REPLICATION AND REPAIR PROTEIN RECF"/>
    <property type="match status" value="1"/>
</dbReference>
<dbReference type="AlphaFoldDB" id="A0A1I3FEH4"/>
<reference evidence="3" key="1">
    <citation type="submission" date="2016-10" db="EMBL/GenBank/DDBJ databases">
        <authorList>
            <person name="Varghese N."/>
            <person name="Submissions S."/>
        </authorList>
    </citation>
    <scope>NUCLEOTIDE SEQUENCE [LARGE SCALE GENOMIC DNA]</scope>
    <source>
        <strain evidence="3">DSM 26348</strain>
    </source>
</reference>
<dbReference type="GO" id="GO:0016887">
    <property type="term" value="F:ATP hydrolysis activity"/>
    <property type="evidence" value="ECO:0007669"/>
    <property type="project" value="InterPro"/>
</dbReference>
<proteinExistence type="predicted"/>
<dbReference type="SUPFAM" id="SSF89550">
    <property type="entry name" value="PHP domain-like"/>
    <property type="match status" value="1"/>
</dbReference>
<evidence type="ECO:0000256" key="1">
    <source>
        <dbReference type="SAM" id="MobiDB-lite"/>
    </source>
</evidence>
<sequence length="1173" mass="129391">MRKHVLICGHFNNASYDSSCLRFFVLSKVHQHTSINTTLRAIDMASSPANRTGRQLLKALRTSVARFYPCDLHVHSPSSYDVCQSGKLEKLPDNLREKVLEIAKTASYSLPLSKEPSDPEAFDKAMATPELISLFLKELSIRRDRICESEGLSESDNWCIVAITDHNTSHFSCNLAKEAWATKATNKVVVLPGIELDISFDVLGAQNKCQVHVLCLFTPCTTASDIRLAINTARPAKSPPWNMGQPIVISDLSQFIDTLRSNLDYPAICIAAHVWSKKGVQSEPSKTIFAHFDAEIARLEGELSRAQQDGSTIDASEIGVRLDKVKAERKDVNAIHLDVLRMIGTCGFDALQVRDQSHETHYRRLHRFREKQGRGVPIVCSDAHTPDHIFQCVSGIPFAKLSASALSNGSPADVFGEIRDRVLRFGETRTTYASPGTVTYWIEGIEITRDAQNASKFWNHPGEQGPQADTFTLELSRNLNCFVGGRGSGKSAGIEAIAFLAQSQPFIEEANTKTPSDWYLRAKATLSGCGVRAVWKSTATEGIGALPKKALIVSRYFDPQGSHQPVEMRDADDKTIVDSSIKIPPVRLLRVHEIEETARPQNLRLLFDGLCGPGIIELTEKIEALRSELKAQRSDILSEVAILTGLTVEGSALRQYAIRKRQFDDVNKPELQDRFQDVDKAAEAVQLAISTETAWENLGLEASLDELVQGTETFFDVAAEAIPNAGGENADHHTPLAELLGGLKSSKDEEQEETESVSTGREQLVSALRAAKDSASLFNDRIEDVKVDAVRNHTSKIDSLAKQGVPAGSKERAAKKLAFEEAKGDLAKYETALTQLYALLKSRDEIHAHLVQAGKERTELRQQCAATISLQLARDLDPAVLHIELVANPMQDQAELERWLTRNIGPLIKQHKVARIAALLKSGLMPRFYRELLLHDGTPDLSALTNEHKSAADGKLDSDAASSIFASCRGLRRVPLDEVGAMSEEFEASLPESIRAGVLIFPVVLGSVESCIERVLELDEVVLNDSAEVRLNDRPTDPESEPRPLDELSPGQRCSAILPILLLSGDYPLIIDQPEENLDNRLIRQVIVNILASMKLRRQVIVATHNPNLPVLGDAEQCVVLQARGRNLSDVVATGNLDSPDVARFITDIMEGGREAFQYRQSIYQNHWKGPVE</sequence>
<dbReference type="Proteomes" id="UP000199518">
    <property type="component" value="Unassembled WGS sequence"/>
</dbReference>